<dbReference type="PANTHER" id="PTHR11360">
    <property type="entry name" value="MONOCARBOXYLATE TRANSPORTER"/>
    <property type="match status" value="1"/>
</dbReference>
<organism evidence="2 3">
    <name type="scientific">Mizuhopecten yessoensis</name>
    <name type="common">Japanese scallop</name>
    <name type="synonym">Patinopecten yessoensis</name>
    <dbReference type="NCBI Taxonomy" id="6573"/>
    <lineage>
        <taxon>Eukaryota</taxon>
        <taxon>Metazoa</taxon>
        <taxon>Spiralia</taxon>
        <taxon>Lophotrochozoa</taxon>
        <taxon>Mollusca</taxon>
        <taxon>Bivalvia</taxon>
        <taxon>Autobranchia</taxon>
        <taxon>Pteriomorphia</taxon>
        <taxon>Pectinida</taxon>
        <taxon>Pectinoidea</taxon>
        <taxon>Pectinidae</taxon>
        <taxon>Mizuhopecten</taxon>
    </lineage>
</organism>
<evidence type="ECO:0000256" key="1">
    <source>
        <dbReference type="SAM" id="Phobius"/>
    </source>
</evidence>
<dbReference type="OrthoDB" id="6094568at2759"/>
<comment type="caution">
    <text evidence="2">The sequence shown here is derived from an EMBL/GenBank/DDBJ whole genome shotgun (WGS) entry which is preliminary data.</text>
</comment>
<dbReference type="InterPro" id="IPR036259">
    <property type="entry name" value="MFS_trans_sf"/>
</dbReference>
<dbReference type="EMBL" id="NEDP02005569">
    <property type="protein sequence ID" value="OWF38312.1"/>
    <property type="molecule type" value="Genomic_DNA"/>
</dbReference>
<evidence type="ECO:0000313" key="2">
    <source>
        <dbReference type="EMBL" id="OWF38312.1"/>
    </source>
</evidence>
<feature type="transmembrane region" description="Helical" evidence="1">
    <location>
        <begin position="192"/>
        <end position="211"/>
    </location>
</feature>
<feature type="transmembrane region" description="Helical" evidence="1">
    <location>
        <begin position="256"/>
        <end position="282"/>
    </location>
</feature>
<keyword evidence="3" id="KW-1185">Reference proteome</keyword>
<dbReference type="SUPFAM" id="SSF103473">
    <property type="entry name" value="MFS general substrate transporter"/>
    <property type="match status" value="1"/>
</dbReference>
<accession>A0A210PPA5</accession>
<keyword evidence="1" id="KW-0812">Transmembrane</keyword>
<keyword evidence="1" id="KW-1133">Transmembrane helix</keyword>
<proteinExistence type="predicted"/>
<feature type="transmembrane region" description="Helical" evidence="1">
    <location>
        <begin position="52"/>
        <end position="72"/>
    </location>
</feature>
<dbReference type="Proteomes" id="UP000242188">
    <property type="component" value="Unassembled WGS sequence"/>
</dbReference>
<name>A0A210PPA5_MIZYE</name>
<dbReference type="InterPro" id="IPR050327">
    <property type="entry name" value="Proton-linked_MCT"/>
</dbReference>
<protein>
    <submittedName>
        <fullName evidence="2">Monocarboxylate transporter 14</fullName>
    </submittedName>
</protein>
<feature type="transmembrane region" description="Helical" evidence="1">
    <location>
        <begin position="79"/>
        <end position="97"/>
    </location>
</feature>
<keyword evidence="1" id="KW-0472">Membrane</keyword>
<reference evidence="2 3" key="1">
    <citation type="journal article" date="2017" name="Nat. Ecol. Evol.">
        <title>Scallop genome provides insights into evolution of bilaterian karyotype and development.</title>
        <authorList>
            <person name="Wang S."/>
            <person name="Zhang J."/>
            <person name="Jiao W."/>
            <person name="Li J."/>
            <person name="Xun X."/>
            <person name="Sun Y."/>
            <person name="Guo X."/>
            <person name="Huan P."/>
            <person name="Dong B."/>
            <person name="Zhang L."/>
            <person name="Hu X."/>
            <person name="Sun X."/>
            <person name="Wang J."/>
            <person name="Zhao C."/>
            <person name="Wang Y."/>
            <person name="Wang D."/>
            <person name="Huang X."/>
            <person name="Wang R."/>
            <person name="Lv J."/>
            <person name="Li Y."/>
            <person name="Zhang Z."/>
            <person name="Liu B."/>
            <person name="Lu W."/>
            <person name="Hui Y."/>
            <person name="Liang J."/>
            <person name="Zhou Z."/>
            <person name="Hou R."/>
            <person name="Li X."/>
            <person name="Liu Y."/>
            <person name="Li H."/>
            <person name="Ning X."/>
            <person name="Lin Y."/>
            <person name="Zhao L."/>
            <person name="Xing Q."/>
            <person name="Dou J."/>
            <person name="Li Y."/>
            <person name="Mao J."/>
            <person name="Guo H."/>
            <person name="Dou H."/>
            <person name="Li T."/>
            <person name="Mu C."/>
            <person name="Jiang W."/>
            <person name="Fu Q."/>
            <person name="Fu X."/>
            <person name="Miao Y."/>
            <person name="Liu J."/>
            <person name="Yu Q."/>
            <person name="Li R."/>
            <person name="Liao H."/>
            <person name="Li X."/>
            <person name="Kong Y."/>
            <person name="Jiang Z."/>
            <person name="Chourrout D."/>
            <person name="Li R."/>
            <person name="Bao Z."/>
        </authorList>
    </citation>
    <scope>NUCLEOTIDE SEQUENCE [LARGE SCALE GENOMIC DNA]</scope>
    <source>
        <strain evidence="2 3">PY_sf001</strain>
    </source>
</reference>
<feature type="transmembrane region" description="Helical" evidence="1">
    <location>
        <begin position="103"/>
        <end position="127"/>
    </location>
</feature>
<evidence type="ECO:0000313" key="3">
    <source>
        <dbReference type="Proteomes" id="UP000242188"/>
    </source>
</evidence>
<feature type="transmembrane region" description="Helical" evidence="1">
    <location>
        <begin position="12"/>
        <end position="32"/>
    </location>
</feature>
<dbReference type="PANTHER" id="PTHR11360:SF260">
    <property type="entry name" value="MFS DOMAIN-CONTAINING PROTEIN"/>
    <property type="match status" value="1"/>
</dbReference>
<sequence>MSLTKPDKGWAWVVMMASFCMVSILGFLVYGYGMVQVALLERFHEGIAKTSIAGSLFTGFLSCAGVLDGLLVTRSSCRLMAIGGGIVMTTGIFISAFMKSVNWIIFTYGVVAGVGAGIQYTAVFIAIGYNFERNVNLALGFALSGSGIETLVFTPVFTYLTTVYSLEGLCSCVSRSLAGLACNSKVIDEPTLLSGTLAITGVFTVTLPLYGHTFTGQIVFAIAVGLYAGCAPAIMNGITLRYLSISYLDTAVGVELAFMGCGVMTGPPAIGNTFNISILSAFSGKNLGMDMRFDDRSQKT</sequence>
<dbReference type="Gene3D" id="1.20.1250.20">
    <property type="entry name" value="MFS general substrate transporter like domains"/>
    <property type="match status" value="1"/>
</dbReference>
<feature type="transmembrane region" description="Helical" evidence="1">
    <location>
        <begin position="139"/>
        <end position="160"/>
    </location>
</feature>
<dbReference type="STRING" id="6573.A0A210PPA5"/>
<feature type="transmembrane region" description="Helical" evidence="1">
    <location>
        <begin position="218"/>
        <end position="244"/>
    </location>
</feature>
<dbReference type="AlphaFoldDB" id="A0A210PPA5"/>
<gene>
    <name evidence="2" type="ORF">KP79_PYT25253</name>
</gene>